<dbReference type="InterPro" id="IPR040557">
    <property type="entry name" value="VIP1_N"/>
</dbReference>
<evidence type="ECO:0000256" key="2">
    <source>
        <dbReference type="ARBA" id="ARBA00005609"/>
    </source>
</evidence>
<dbReference type="Proteomes" id="UP000092716">
    <property type="component" value="Chromosome 13"/>
</dbReference>
<dbReference type="PANTHER" id="PTHR12750:SF9">
    <property type="entry name" value="INOSITOL HEXAKISPHOSPHATE AND DIPHOSPHOINOSITOL-PENTAKISPHOSPHATE KINASE"/>
    <property type="match status" value="1"/>
</dbReference>
<evidence type="ECO:0000259" key="12">
    <source>
        <dbReference type="Pfam" id="PF18086"/>
    </source>
</evidence>
<dbReference type="InterPro" id="IPR033379">
    <property type="entry name" value="Acid_Pase_AS"/>
</dbReference>
<feature type="compositionally biased region" description="Polar residues" evidence="11">
    <location>
        <begin position="1677"/>
        <end position="1689"/>
    </location>
</feature>
<feature type="compositionally biased region" description="Basic and acidic residues" evidence="11">
    <location>
        <begin position="1691"/>
        <end position="1702"/>
    </location>
</feature>
<comment type="similarity">
    <text evidence="2">Belongs to the histidine acid phosphatase family. VIP1 subfamily.</text>
</comment>
<dbReference type="GO" id="GO:0006020">
    <property type="term" value="P:inositol metabolic process"/>
    <property type="evidence" value="ECO:0007669"/>
    <property type="project" value="TreeGrafter"/>
</dbReference>
<dbReference type="Pfam" id="PF18086">
    <property type="entry name" value="PPIP5K2_N"/>
    <property type="match status" value="1"/>
</dbReference>
<feature type="compositionally biased region" description="Polar residues" evidence="11">
    <location>
        <begin position="1222"/>
        <end position="1233"/>
    </location>
</feature>
<gene>
    <name evidence="13" type="ORF">PCOAH_00048390</name>
</gene>
<comment type="catalytic activity">
    <reaction evidence="9">
        <text>5-diphospho-1D-myo-inositol 1,2,3,4,6-pentakisphosphate + ATP + H(+) = 1,5-bis(diphospho)-1D-myo-inositol 2,3,4,6-tetrakisphosphate + ADP</text>
        <dbReference type="Rhea" id="RHEA:10276"/>
        <dbReference type="ChEBI" id="CHEBI:15378"/>
        <dbReference type="ChEBI" id="CHEBI:30616"/>
        <dbReference type="ChEBI" id="CHEBI:58628"/>
        <dbReference type="ChEBI" id="CHEBI:77983"/>
        <dbReference type="ChEBI" id="CHEBI:456216"/>
        <dbReference type="EC" id="2.7.4.24"/>
    </reaction>
    <physiologicalReaction direction="left-to-right" evidence="9">
        <dbReference type="Rhea" id="RHEA:10277"/>
    </physiologicalReaction>
</comment>
<dbReference type="RefSeq" id="XP_019917143.1">
    <property type="nucleotide sequence ID" value="XM_020061622.1"/>
</dbReference>
<feature type="region of interest" description="Disordered" evidence="11">
    <location>
        <begin position="1978"/>
        <end position="1997"/>
    </location>
</feature>
<dbReference type="InterPro" id="IPR029033">
    <property type="entry name" value="His_PPase_superfam"/>
</dbReference>
<evidence type="ECO:0000313" key="14">
    <source>
        <dbReference type="Proteomes" id="UP000092716"/>
    </source>
</evidence>
<comment type="subcellular location">
    <subcellularLocation>
        <location evidence="1">Cytoplasm</location>
        <location evidence="1">Cytosol</location>
    </subcellularLocation>
</comment>
<dbReference type="KEGG" id="pcot:PCOAH_00048390"/>
<accession>A0A1B1E636</accession>
<evidence type="ECO:0000256" key="9">
    <source>
        <dbReference type="ARBA" id="ARBA00033696"/>
    </source>
</evidence>
<feature type="compositionally biased region" description="Polar residues" evidence="11">
    <location>
        <begin position="1979"/>
        <end position="1997"/>
    </location>
</feature>
<protein>
    <recommendedName>
        <fullName evidence="3">diphosphoinositol-pentakisphosphate 1-kinase</fullName>
        <ecNumber evidence="3">2.7.4.24</ecNumber>
    </recommendedName>
</protein>
<keyword evidence="5" id="KW-0808">Transferase</keyword>
<comment type="catalytic activity">
    <reaction evidence="10">
        <text>1D-myo-inositol hexakisphosphate + ATP = 1-diphospho-1D-myo-inositol 2,3,4,5,6-pentakisphosphate + ADP</text>
        <dbReference type="Rhea" id="RHEA:37459"/>
        <dbReference type="ChEBI" id="CHEBI:30616"/>
        <dbReference type="ChEBI" id="CHEBI:58130"/>
        <dbReference type="ChEBI" id="CHEBI:74946"/>
        <dbReference type="ChEBI" id="CHEBI:456216"/>
        <dbReference type="EC" id="2.7.4.24"/>
    </reaction>
    <physiologicalReaction direction="left-to-right" evidence="10">
        <dbReference type="Rhea" id="RHEA:37460"/>
    </physiologicalReaction>
</comment>
<feature type="region of interest" description="Disordered" evidence="11">
    <location>
        <begin position="1782"/>
        <end position="1812"/>
    </location>
</feature>
<keyword evidence="8" id="KW-0067">ATP-binding</keyword>
<dbReference type="GO" id="GO:0005524">
    <property type="term" value="F:ATP binding"/>
    <property type="evidence" value="ECO:0007669"/>
    <property type="project" value="UniProtKB-KW"/>
</dbReference>
<dbReference type="InterPro" id="IPR000560">
    <property type="entry name" value="His_Pase_clade-2"/>
</dbReference>
<feature type="compositionally biased region" description="Basic and acidic residues" evidence="11">
    <location>
        <begin position="1249"/>
        <end position="1271"/>
    </location>
</feature>
<feature type="compositionally biased region" description="Low complexity" evidence="11">
    <location>
        <begin position="1287"/>
        <end position="1301"/>
    </location>
</feature>
<dbReference type="GeneID" id="30911570"/>
<dbReference type="VEuPathDB" id="PlasmoDB:PCOAH_00048390"/>
<feature type="region of interest" description="Disordered" evidence="11">
    <location>
        <begin position="1430"/>
        <end position="1535"/>
    </location>
</feature>
<evidence type="ECO:0000256" key="3">
    <source>
        <dbReference type="ARBA" id="ARBA00012893"/>
    </source>
</evidence>
<dbReference type="Gene3D" id="3.40.50.1240">
    <property type="entry name" value="Phosphoglycerate mutase-like"/>
    <property type="match status" value="1"/>
</dbReference>
<evidence type="ECO:0000256" key="7">
    <source>
        <dbReference type="ARBA" id="ARBA00022777"/>
    </source>
</evidence>
<proteinExistence type="inferred from homology"/>
<dbReference type="GO" id="GO:0032958">
    <property type="term" value="P:inositol phosphate biosynthetic process"/>
    <property type="evidence" value="ECO:0007669"/>
    <property type="project" value="TreeGrafter"/>
</dbReference>
<dbReference type="EMBL" id="CP016251">
    <property type="protein sequence ID" value="ANQ10448.1"/>
    <property type="molecule type" value="Genomic_DNA"/>
</dbReference>
<dbReference type="FunFam" id="3.40.50.11950:FF:000002">
    <property type="entry name" value="Inositol hexakisphosphate and diphosphoinositol-pentakisphosphate kinase"/>
    <property type="match status" value="1"/>
</dbReference>
<dbReference type="Gene3D" id="3.40.50.11950">
    <property type="match status" value="1"/>
</dbReference>
<feature type="compositionally biased region" description="Basic and acidic residues" evidence="11">
    <location>
        <begin position="1495"/>
        <end position="1505"/>
    </location>
</feature>
<feature type="region of interest" description="Disordered" evidence="11">
    <location>
        <begin position="1663"/>
        <end position="1757"/>
    </location>
</feature>
<name>A0A1B1E636_9APIC</name>
<evidence type="ECO:0000256" key="8">
    <source>
        <dbReference type="ARBA" id="ARBA00022840"/>
    </source>
</evidence>
<feature type="compositionally biased region" description="Basic and acidic residues" evidence="11">
    <location>
        <begin position="1430"/>
        <end position="1461"/>
    </location>
</feature>
<keyword evidence="7" id="KW-0418">Kinase</keyword>
<evidence type="ECO:0000256" key="5">
    <source>
        <dbReference type="ARBA" id="ARBA00022679"/>
    </source>
</evidence>
<dbReference type="PROSITE" id="PS00616">
    <property type="entry name" value="HIS_ACID_PHOSPHAT_1"/>
    <property type="match status" value="1"/>
</dbReference>
<feature type="compositionally biased region" description="Basic and acidic residues" evidence="11">
    <location>
        <begin position="1782"/>
        <end position="1793"/>
    </location>
</feature>
<feature type="domain" description="VIP1 N-terminal" evidence="12">
    <location>
        <begin position="32"/>
        <end position="118"/>
    </location>
</feature>
<evidence type="ECO:0000313" key="13">
    <source>
        <dbReference type="EMBL" id="ANQ10448.1"/>
    </source>
</evidence>
<dbReference type="FunFam" id="3.30.470.20:FF:000050">
    <property type="entry name" value="Acid phosphatase, putative"/>
    <property type="match status" value="1"/>
</dbReference>
<feature type="compositionally biased region" description="Polar residues" evidence="11">
    <location>
        <begin position="1721"/>
        <end position="1737"/>
    </location>
</feature>
<dbReference type="SUPFAM" id="SSF53254">
    <property type="entry name" value="Phosphoglycerate mutase-like"/>
    <property type="match status" value="1"/>
</dbReference>
<dbReference type="GO" id="GO:0000828">
    <property type="term" value="F:inositol hexakisphosphate kinase activity"/>
    <property type="evidence" value="ECO:0007669"/>
    <property type="project" value="UniProtKB-ARBA"/>
</dbReference>
<keyword evidence="6" id="KW-0547">Nucleotide-binding</keyword>
<evidence type="ECO:0000256" key="1">
    <source>
        <dbReference type="ARBA" id="ARBA00004514"/>
    </source>
</evidence>
<feature type="compositionally biased region" description="Polar residues" evidence="11">
    <location>
        <begin position="1273"/>
        <end position="1284"/>
    </location>
</feature>
<evidence type="ECO:0000256" key="11">
    <source>
        <dbReference type="SAM" id="MobiDB-lite"/>
    </source>
</evidence>
<reference evidence="14" key="1">
    <citation type="submission" date="2016-06" db="EMBL/GenBank/DDBJ databases">
        <title>First high quality genome sequence of Plasmodium coatneyi using continuous long reads from single molecule, real-time sequencing.</title>
        <authorList>
            <person name="Chien J.-T."/>
            <person name="Pakala S.B."/>
            <person name="Geraldo J.A."/>
            <person name="Lapp S.A."/>
            <person name="Barnwell J.W."/>
            <person name="Kissinger J.C."/>
            <person name="Galinski M.R."/>
            <person name="Humphrey J.C."/>
        </authorList>
    </citation>
    <scope>NUCLEOTIDE SEQUENCE [LARGE SCALE GENOMIC DNA]</scope>
    <source>
        <strain evidence="14">Hackeri</strain>
    </source>
</reference>
<feature type="region of interest" description="Disordered" evidence="11">
    <location>
        <begin position="1183"/>
        <end position="1301"/>
    </location>
</feature>
<evidence type="ECO:0000256" key="4">
    <source>
        <dbReference type="ARBA" id="ARBA00022490"/>
    </source>
</evidence>
<feature type="region of interest" description="Disordered" evidence="11">
    <location>
        <begin position="2012"/>
        <end position="2042"/>
    </location>
</feature>
<dbReference type="Pfam" id="PF00328">
    <property type="entry name" value="His_Phos_2"/>
    <property type="match status" value="1"/>
</dbReference>
<keyword evidence="14" id="KW-1185">Reference proteome</keyword>
<dbReference type="Gene3D" id="3.30.470.20">
    <property type="entry name" value="ATP-grasp fold, B domain"/>
    <property type="match status" value="1"/>
</dbReference>
<dbReference type="GO" id="GO:0005829">
    <property type="term" value="C:cytosol"/>
    <property type="evidence" value="ECO:0007669"/>
    <property type="project" value="UniProtKB-SubCell"/>
</dbReference>
<dbReference type="GO" id="GO:0033857">
    <property type="term" value="F:5-diphosphoinositol pentakisphosphate 1-kinase activity"/>
    <property type="evidence" value="ECO:0007669"/>
    <property type="project" value="TreeGrafter"/>
</dbReference>
<dbReference type="PANTHER" id="PTHR12750">
    <property type="entry name" value="DIPHOSPHOINOSITOL PENTAKISPHOSPHATE KINASE"/>
    <property type="match status" value="1"/>
</dbReference>
<dbReference type="EC" id="2.7.4.24" evidence="3"/>
<sequence>MKLLRKHGGSLDEEKLFENVSKDDSGMIKKFTLGVCAMESKVESAPMECILKRLAKSGDFNIIKFKGDMILNHDIDSWPIVDCLIAFYSTGFPLKKAIEYVKKYKPITLNNLSRQLILRSRLQIYEELKKWKVPHANYVVVDHDAVKRGEHAFEEYYDYIVYNNIRLNKPFIEKPINADNHNNWIYYPKNTGGGCKKLFRKVKDRSSEYCPDVHKVRNNGTYIYEEFLSTFGTDVKVYTVGQMFAHAEARKSPALDGKVCRTSDGKEVRYAVILSEAEKIIAYRIVEAFQQTVCGFDILRTTMGPFVCDVNGWSFVKGNIKYYNDCAHILRAMFLAKLEEKYNIIPRDLADNWYNIENEEEVLRKTFRQPDDLHCSHHEELCSVIIVMRHGDRKPKQKMKFLTDRPLLLDYFNCEENLYNVIEKKLSPDDQTKPTHIDLNNANNNSPVSCVPSDRVDSSMFQYDAATKASPTHSKISFISQKSGQVVSASGKEANPNDVTTAVNAANSANATNATNAMNTLPADEEERRDSLYKEYTKKEIKFKSPEELQDLFLRNNIILGDIEKEYKALKAEAEVRRAQQNTITDPVGRTDVEASLKGDAITPKVDAITPKVDAITPKVDAITPKVDAITPKADVTVGRPHAAMTQEELEAKLSECQITIENHKTLQKVLERGDGFTGINRKIQLKPVEFIVLNDKIVVTKILTVAKWGGELTRMGRRQSENLGKRFRATLYPGDSDGLLRLHSTFRHDFKIFTSDEGRCQITSAAFTKGFLDLDGELTPILVAMVIRNSKAHSLLDDNRPSLNRTQCKQYIDNLLNEDKDIDEDLLKKLTTGKHARGLRESLRKISNFFQLMEKIRKTIYDFLKGLNQEVQKWLNLFPYDEYALYVIDILHEIQVRWKSLTKMWFRKNKNNYDTSKIPDIVDNIRFDLIHHHSYLGCGLDKAFEIYNQIEPLANFISQAEYGITPEEKVKIGVNIVGKLLRKLIHDVTFYRDEEVRNKRNNKGYFDLKNALNISYINSFNPSKGDKTTIPTSEKNPQQQVLENAKVDAQHANWLDKEMQKDTPKLFSMCKYDSRQIFIDNRAQKNGEQLVATTITTDPCATKSGASVCNESDSSSVAANSTTAVYSSGVHPSVTHPGAAHPSEAFPSAPLSCVTSSCEMPPLNEPQGKKSIYRELNRKGGKLGRDAQAGVSPMEGSSPEVVKNRTVTEPNTDVESKTDVESTTGVETNGQDNRAGGPTGLNGSGLLDRSKRSKGERPEEGDIRTSDRSPTEVASASASTSGDAQVGSTHHVGSNVSSNVVGMVDTPAGISPHERNPFKATGGGVTYNVNAKDLYAPKLINKKEALVINSSDLWAHQNKYRKENNEKQKMKKIKNAKDSELNLKREDHLEVASDYRGIEKKGSRNSWMRGAGGISGSGSDTAAKELRGKVTTRWDLHKGEEDTLRSGHEFTNQGEKEGMTNERGSSNTVQRKAEEKTDQEYQTEETDGQVESILEGKKEKKKEKEEEEVAEENDNDEEGEEEQDHDDDEDIIRLKETDARRLGIRSPWRMVRSRYYVTSASHMISLLSILIHAKNIDSSTGQNIIDNDSIKSVGDVTDLHYLSHLVFRVWERKQLKRNDSNRFRIEILFSSGAKDGFGQNYELLEKDAKAQQQKYERHFSKYVDDSKRGTGGGEVNPSNQVSRANSVVSKGEKKPSGERPPGETSPMEKPTTAKNDHVASASNKVESNNSLSQVTPQGKEDKGKLNPGNAFQFGDNVEGKAAGLGASKPNLQCDVANTEKKGENSIDGEKGNLSRNNCERANMGRSNSALRNDTSLRKDIFLRKDTSPRKDAVRRNGLWSQFSSSSANLFRRTEEGEEDDAKFHHGVYKRDMSFQFGGVHEKLSSINKNTTRTGSYMVRSISSNLRKKKYKQKDGLNVEYEKKKKEDITKENLLTYEHEGTIDMATQEGNHKIHRSVSCVSDRSFYVNPMQVELEGDANSSKNFNGRRNNFLENESGRTTFQHSLQHKIERPFQHKNERPFQQKSDHPFEKSSEHDQKDSKKANVFSHVFQHFNENKKNSTSNLKFFYKTYMPDYEKIIENDKKAETFDVPPYCELAPLIVLTKNCQLSTFENILTQILNKYSKSGKGKDKGYKAGPKQP</sequence>
<dbReference type="OrthoDB" id="18042at2759"/>
<keyword evidence="4" id="KW-0963">Cytoplasm</keyword>
<dbReference type="CDD" id="cd07061">
    <property type="entry name" value="HP_HAP_like"/>
    <property type="match status" value="1"/>
</dbReference>
<feature type="compositionally biased region" description="Acidic residues" evidence="11">
    <location>
        <begin position="1506"/>
        <end position="1531"/>
    </location>
</feature>
<dbReference type="InterPro" id="IPR037446">
    <property type="entry name" value="His_Pase_VIP1"/>
</dbReference>
<evidence type="ECO:0000256" key="6">
    <source>
        <dbReference type="ARBA" id="ARBA00022741"/>
    </source>
</evidence>
<evidence type="ECO:0000256" key="10">
    <source>
        <dbReference type="ARBA" id="ARBA00034629"/>
    </source>
</evidence>
<organism evidence="13 14">
    <name type="scientific">Plasmodium coatneyi</name>
    <dbReference type="NCBI Taxonomy" id="208452"/>
    <lineage>
        <taxon>Eukaryota</taxon>
        <taxon>Sar</taxon>
        <taxon>Alveolata</taxon>
        <taxon>Apicomplexa</taxon>
        <taxon>Aconoidasida</taxon>
        <taxon>Haemosporida</taxon>
        <taxon>Plasmodiidae</taxon>
        <taxon>Plasmodium</taxon>
    </lineage>
</organism>